<dbReference type="OrthoDB" id="10571428at2759"/>
<dbReference type="Proteomes" id="UP000230002">
    <property type="component" value="Unassembled WGS sequence"/>
</dbReference>
<accession>A0A2G8RZD7</accession>
<gene>
    <name evidence="2" type="ORF">GSI_11066</name>
</gene>
<feature type="compositionally biased region" description="Basic and acidic residues" evidence="1">
    <location>
        <begin position="126"/>
        <end position="142"/>
    </location>
</feature>
<dbReference type="AlphaFoldDB" id="A0A2G8RZD7"/>
<evidence type="ECO:0000313" key="3">
    <source>
        <dbReference type="Proteomes" id="UP000230002"/>
    </source>
</evidence>
<feature type="compositionally biased region" description="Basic and acidic residues" evidence="1">
    <location>
        <begin position="36"/>
        <end position="47"/>
    </location>
</feature>
<evidence type="ECO:0000256" key="1">
    <source>
        <dbReference type="SAM" id="MobiDB-lite"/>
    </source>
</evidence>
<sequence length="187" mass="21067">MRRVTLTDAQVSALIQELRRLDLSSRPASQDLLRRLERLADKNDPARSRYPTPPAEGDQADHDEKNAGSQSQRGRRPGGRNASDSTAWRCDPQDPSGLQQDAVVPMQCVFALDTAGAAARATIRLFESRHPPSQGPEDRTDVDAEPGEDDWRGDVDKKAEAEESKERAMDETTPELRKRKRRRRRLE</sequence>
<proteinExistence type="predicted"/>
<evidence type="ECO:0000313" key="2">
    <source>
        <dbReference type="EMBL" id="PIL26886.1"/>
    </source>
</evidence>
<protein>
    <submittedName>
        <fullName evidence="2">Uncharacterized protein</fullName>
    </submittedName>
</protein>
<feature type="region of interest" description="Disordered" evidence="1">
    <location>
        <begin position="36"/>
        <end position="99"/>
    </location>
</feature>
<feature type="compositionally biased region" description="Basic and acidic residues" evidence="1">
    <location>
        <begin position="149"/>
        <end position="176"/>
    </location>
</feature>
<feature type="region of interest" description="Disordered" evidence="1">
    <location>
        <begin position="126"/>
        <end position="187"/>
    </location>
</feature>
<keyword evidence="3" id="KW-1185">Reference proteome</keyword>
<organism evidence="2 3">
    <name type="scientific">Ganoderma sinense ZZ0214-1</name>
    <dbReference type="NCBI Taxonomy" id="1077348"/>
    <lineage>
        <taxon>Eukaryota</taxon>
        <taxon>Fungi</taxon>
        <taxon>Dikarya</taxon>
        <taxon>Basidiomycota</taxon>
        <taxon>Agaricomycotina</taxon>
        <taxon>Agaricomycetes</taxon>
        <taxon>Polyporales</taxon>
        <taxon>Polyporaceae</taxon>
        <taxon>Ganoderma</taxon>
    </lineage>
</organism>
<dbReference type="EMBL" id="AYKW01000035">
    <property type="protein sequence ID" value="PIL26886.1"/>
    <property type="molecule type" value="Genomic_DNA"/>
</dbReference>
<reference evidence="2 3" key="1">
    <citation type="journal article" date="2015" name="Sci. Rep.">
        <title>Chromosome-level genome map provides insights into diverse defense mechanisms in the medicinal fungus Ganoderma sinense.</title>
        <authorList>
            <person name="Zhu Y."/>
            <person name="Xu J."/>
            <person name="Sun C."/>
            <person name="Zhou S."/>
            <person name="Xu H."/>
            <person name="Nelson D.R."/>
            <person name="Qian J."/>
            <person name="Song J."/>
            <person name="Luo H."/>
            <person name="Xiang L."/>
            <person name="Li Y."/>
            <person name="Xu Z."/>
            <person name="Ji A."/>
            <person name="Wang L."/>
            <person name="Lu S."/>
            <person name="Hayward A."/>
            <person name="Sun W."/>
            <person name="Li X."/>
            <person name="Schwartz D.C."/>
            <person name="Wang Y."/>
            <person name="Chen S."/>
        </authorList>
    </citation>
    <scope>NUCLEOTIDE SEQUENCE [LARGE SCALE GENOMIC DNA]</scope>
    <source>
        <strain evidence="2 3">ZZ0214-1</strain>
    </source>
</reference>
<name>A0A2G8RZD7_9APHY</name>
<feature type="compositionally biased region" description="Basic residues" evidence="1">
    <location>
        <begin position="177"/>
        <end position="187"/>
    </location>
</feature>
<comment type="caution">
    <text evidence="2">The sequence shown here is derived from an EMBL/GenBank/DDBJ whole genome shotgun (WGS) entry which is preliminary data.</text>
</comment>